<feature type="transmembrane region" description="Helical" evidence="5">
    <location>
        <begin position="218"/>
        <end position="241"/>
    </location>
</feature>
<feature type="transmembrane region" description="Helical" evidence="5">
    <location>
        <begin position="136"/>
        <end position="160"/>
    </location>
</feature>
<evidence type="ECO:0000256" key="1">
    <source>
        <dbReference type="ARBA" id="ARBA00004141"/>
    </source>
</evidence>
<dbReference type="GO" id="GO:0016020">
    <property type="term" value="C:membrane"/>
    <property type="evidence" value="ECO:0007669"/>
    <property type="project" value="UniProtKB-SubCell"/>
</dbReference>
<evidence type="ECO:0000313" key="8">
    <source>
        <dbReference type="Proteomes" id="UP000824159"/>
    </source>
</evidence>
<keyword evidence="2 5" id="KW-0812">Transmembrane</keyword>
<proteinExistence type="predicted"/>
<accession>A0A9D1HE78</accession>
<gene>
    <name evidence="7" type="ORF">IAD12_03480</name>
</gene>
<feature type="transmembrane region" description="Helical" evidence="5">
    <location>
        <begin position="63"/>
        <end position="83"/>
    </location>
</feature>
<name>A0A9D1HE78_9FIRM</name>
<comment type="subcellular location">
    <subcellularLocation>
        <location evidence="1">Membrane</location>
        <topology evidence="1">Multi-pass membrane protein</topology>
    </subcellularLocation>
</comment>
<dbReference type="Pfam" id="PF12698">
    <property type="entry name" value="ABC2_membrane_3"/>
    <property type="match status" value="1"/>
</dbReference>
<organism evidence="7 8">
    <name type="scientific">Candidatus Allocopromorpha excrementavium</name>
    <dbReference type="NCBI Taxonomy" id="2840741"/>
    <lineage>
        <taxon>Bacteria</taxon>
        <taxon>Bacillati</taxon>
        <taxon>Bacillota</taxon>
        <taxon>Clostridia</taxon>
        <taxon>Eubacteriales</taxon>
        <taxon>Eubacteriaceae</taxon>
        <taxon>Eubacteriaceae incertae sedis</taxon>
        <taxon>Candidatus Allocopromorpha</taxon>
    </lineage>
</organism>
<keyword evidence="4 5" id="KW-0472">Membrane</keyword>
<comment type="caution">
    <text evidence="7">The sequence shown here is derived from an EMBL/GenBank/DDBJ whole genome shotgun (WGS) entry which is preliminary data.</text>
</comment>
<dbReference type="AlphaFoldDB" id="A0A9D1HE78"/>
<evidence type="ECO:0000256" key="4">
    <source>
        <dbReference type="ARBA" id="ARBA00023136"/>
    </source>
</evidence>
<evidence type="ECO:0000256" key="2">
    <source>
        <dbReference type="ARBA" id="ARBA00022692"/>
    </source>
</evidence>
<dbReference type="EMBL" id="DVLX01000035">
    <property type="protein sequence ID" value="HIT99297.1"/>
    <property type="molecule type" value="Genomic_DNA"/>
</dbReference>
<dbReference type="GO" id="GO:0140359">
    <property type="term" value="F:ABC-type transporter activity"/>
    <property type="evidence" value="ECO:0007669"/>
    <property type="project" value="InterPro"/>
</dbReference>
<keyword evidence="3 5" id="KW-1133">Transmembrane helix</keyword>
<feature type="transmembrane region" description="Helical" evidence="5">
    <location>
        <begin position="104"/>
        <end position="124"/>
    </location>
</feature>
<dbReference type="InterPro" id="IPR013525">
    <property type="entry name" value="ABC2_TM"/>
</dbReference>
<reference evidence="7" key="2">
    <citation type="journal article" date="2021" name="PeerJ">
        <title>Extensive microbial diversity within the chicken gut microbiome revealed by metagenomics and culture.</title>
        <authorList>
            <person name="Gilroy R."/>
            <person name="Ravi A."/>
            <person name="Getino M."/>
            <person name="Pursley I."/>
            <person name="Horton D.L."/>
            <person name="Alikhan N.F."/>
            <person name="Baker D."/>
            <person name="Gharbi K."/>
            <person name="Hall N."/>
            <person name="Watson M."/>
            <person name="Adriaenssens E.M."/>
            <person name="Foster-Nyarko E."/>
            <person name="Jarju S."/>
            <person name="Secka A."/>
            <person name="Antonio M."/>
            <person name="Oren A."/>
            <person name="Chaudhuri R.R."/>
            <person name="La Ragione R."/>
            <person name="Hildebrand F."/>
            <person name="Pallen M.J."/>
        </authorList>
    </citation>
    <scope>NUCLEOTIDE SEQUENCE</scope>
    <source>
        <strain evidence="7">CHK176-22527</strain>
    </source>
</reference>
<evidence type="ECO:0000256" key="5">
    <source>
        <dbReference type="SAM" id="Phobius"/>
    </source>
</evidence>
<protein>
    <submittedName>
        <fullName evidence="7">ABC transporter permease</fullName>
    </submittedName>
</protein>
<feature type="domain" description="ABC-2 type transporter transmembrane" evidence="6">
    <location>
        <begin position="60"/>
        <end position="239"/>
    </location>
</feature>
<evidence type="ECO:0000313" key="7">
    <source>
        <dbReference type="EMBL" id="HIT99297.1"/>
    </source>
</evidence>
<feature type="transmembrane region" description="Helical" evidence="5">
    <location>
        <begin position="167"/>
        <end position="185"/>
    </location>
</feature>
<sequence length="249" mass="27618">MKTVHWNKVAAVMDTKTRAFFGKNCIIMPVFALGFTFIMRLLYVNIMGDVSGMNDFARGYSLAMGLVMSICMIGIYCPALLLAEEKEKNTLRVLMTSSVNGLEFFLGSIIPIFLATAVINFILIPVSGYDMDMSYIVSFAGVTTIASLISCILGMVLGIFAKNQVSAGTVITPVLMIFMLIPMFADMIDSLKKLSQFTFTGIVMEMMMRIMEEKESVITVQGIIVMSAEAALTALIFIWLYKRNGFERE</sequence>
<evidence type="ECO:0000256" key="3">
    <source>
        <dbReference type="ARBA" id="ARBA00022989"/>
    </source>
</evidence>
<evidence type="ECO:0000259" key="6">
    <source>
        <dbReference type="Pfam" id="PF12698"/>
    </source>
</evidence>
<dbReference type="Proteomes" id="UP000824159">
    <property type="component" value="Unassembled WGS sequence"/>
</dbReference>
<feature type="transmembrane region" description="Helical" evidence="5">
    <location>
        <begin position="21"/>
        <end position="43"/>
    </location>
</feature>
<reference evidence="7" key="1">
    <citation type="submission" date="2020-10" db="EMBL/GenBank/DDBJ databases">
        <authorList>
            <person name="Gilroy R."/>
        </authorList>
    </citation>
    <scope>NUCLEOTIDE SEQUENCE</scope>
    <source>
        <strain evidence="7">CHK176-22527</strain>
    </source>
</reference>